<accession>A0A317YDL1</accession>
<dbReference type="AlphaFoldDB" id="A0A317YDL1"/>
<reference evidence="1" key="1">
    <citation type="journal article" date="2018" name="Nat. Genet.">
        <title>Extensive intraspecific gene order and gene structural variations between Mo17 and other maize genomes.</title>
        <authorList>
            <person name="Sun S."/>
            <person name="Zhou Y."/>
            <person name="Chen J."/>
            <person name="Shi J."/>
            <person name="Zhao H."/>
            <person name="Zhao H."/>
            <person name="Song W."/>
            <person name="Zhang M."/>
            <person name="Cui Y."/>
            <person name="Dong X."/>
            <person name="Liu H."/>
            <person name="Ma X."/>
            <person name="Jiao Y."/>
            <person name="Wang B."/>
            <person name="Wei X."/>
            <person name="Stein J.C."/>
            <person name="Glaubitz J.C."/>
            <person name="Lu F."/>
            <person name="Yu G."/>
            <person name="Liang C."/>
            <person name="Fengler K."/>
            <person name="Li B."/>
            <person name="Rafalski A."/>
            <person name="Schnable P.S."/>
            <person name="Ware D.H."/>
            <person name="Buckler E.S."/>
            <person name="Lai J."/>
        </authorList>
    </citation>
    <scope>NUCLEOTIDE SEQUENCE [LARGE SCALE GENOMIC DNA]</scope>
    <source>
        <tissue evidence="1">Seedling</tissue>
    </source>
</reference>
<sequence length="31" mass="3635">ARSLSLIPQLFRSANTIKFWKKNIQPLYSTI</sequence>
<feature type="non-terminal residue" evidence="1">
    <location>
        <position position="1"/>
    </location>
</feature>
<organism evidence="1">
    <name type="scientific">Zea mays</name>
    <name type="common">Maize</name>
    <dbReference type="NCBI Taxonomy" id="4577"/>
    <lineage>
        <taxon>Eukaryota</taxon>
        <taxon>Viridiplantae</taxon>
        <taxon>Streptophyta</taxon>
        <taxon>Embryophyta</taxon>
        <taxon>Tracheophyta</taxon>
        <taxon>Spermatophyta</taxon>
        <taxon>Magnoliopsida</taxon>
        <taxon>Liliopsida</taxon>
        <taxon>Poales</taxon>
        <taxon>Poaceae</taxon>
        <taxon>PACMAD clade</taxon>
        <taxon>Panicoideae</taxon>
        <taxon>Andropogonodae</taxon>
        <taxon>Andropogoneae</taxon>
        <taxon>Tripsacinae</taxon>
        <taxon>Zea</taxon>
    </lineage>
</organism>
<dbReference type="Proteomes" id="UP000251960">
    <property type="component" value="Chromosome 1"/>
</dbReference>
<comment type="caution">
    <text evidence="1">The sequence shown here is derived from an EMBL/GenBank/DDBJ whole genome shotgun (WGS) entry which is preliminary data.</text>
</comment>
<name>A0A317YDL1_MAIZE</name>
<evidence type="ECO:0000313" key="1">
    <source>
        <dbReference type="EMBL" id="PWZ55834.1"/>
    </source>
</evidence>
<proteinExistence type="predicted"/>
<gene>
    <name evidence="1" type="ORF">Zm00014a_036692</name>
</gene>
<protein>
    <submittedName>
        <fullName evidence="1">Uncharacterized protein</fullName>
    </submittedName>
</protein>
<dbReference type="EMBL" id="NCVQ01000001">
    <property type="protein sequence ID" value="PWZ55834.1"/>
    <property type="molecule type" value="Genomic_DNA"/>
</dbReference>